<reference evidence="15" key="2">
    <citation type="submission" date="2024-01" db="EMBL/GenBank/DDBJ databases">
        <title>Comparative genomics of Cryptococcus and Kwoniella reveals pathogenesis evolution and contrasting modes of karyotype evolution via chromosome fusion or intercentromeric recombination.</title>
        <authorList>
            <person name="Coelho M.A."/>
            <person name="David-Palma M."/>
            <person name="Shea T."/>
            <person name="Bowers K."/>
            <person name="Mcginley-Smith S."/>
            <person name="Mohammad A.W."/>
            <person name="Gnirke A."/>
            <person name="Yurkov A.M."/>
            <person name="Nowrousian M."/>
            <person name="Sun S."/>
            <person name="Cuomo C.A."/>
            <person name="Heitman J."/>
        </authorList>
    </citation>
    <scope>NUCLEOTIDE SEQUENCE</scope>
    <source>
        <strain evidence="15">IND107</strain>
    </source>
</reference>
<name>A0ABR3BU50_9TREE</name>
<dbReference type="InterPro" id="IPR001044">
    <property type="entry name" value="XPG/Rad2_eukaryotes"/>
</dbReference>
<feature type="compositionally biased region" description="Acidic residues" evidence="12">
    <location>
        <begin position="539"/>
        <end position="555"/>
    </location>
</feature>
<evidence type="ECO:0000256" key="10">
    <source>
        <dbReference type="ARBA" id="ARBA00023204"/>
    </source>
</evidence>
<evidence type="ECO:0000256" key="1">
    <source>
        <dbReference type="ARBA" id="ARBA00001946"/>
    </source>
</evidence>
<feature type="compositionally biased region" description="Basic and acidic residues" evidence="12">
    <location>
        <begin position="1166"/>
        <end position="1177"/>
    </location>
</feature>
<dbReference type="SUPFAM" id="SSF88723">
    <property type="entry name" value="PIN domain-like"/>
    <property type="match status" value="1"/>
</dbReference>
<feature type="compositionally biased region" description="Basic and acidic residues" evidence="12">
    <location>
        <begin position="487"/>
        <end position="511"/>
    </location>
</feature>
<evidence type="ECO:0000256" key="2">
    <source>
        <dbReference type="ARBA" id="ARBA00004123"/>
    </source>
</evidence>
<dbReference type="PANTHER" id="PTHR16171">
    <property type="entry name" value="DNA REPAIR PROTEIN COMPLEMENTING XP-G CELLS-RELATED"/>
    <property type="match status" value="1"/>
</dbReference>
<keyword evidence="7" id="KW-0227">DNA damage</keyword>
<protein>
    <recommendedName>
        <fullName evidence="17">DNA excision repair protein ERCC-5</fullName>
    </recommendedName>
</protein>
<evidence type="ECO:0000313" key="16">
    <source>
        <dbReference type="Proteomes" id="UP000054399"/>
    </source>
</evidence>
<evidence type="ECO:0000256" key="7">
    <source>
        <dbReference type="ARBA" id="ARBA00022763"/>
    </source>
</evidence>
<keyword evidence="11" id="KW-0539">Nucleus</keyword>
<keyword evidence="16" id="KW-1185">Reference proteome</keyword>
<dbReference type="InterPro" id="IPR036279">
    <property type="entry name" value="5-3_exonuclease_C_sf"/>
</dbReference>
<feature type="compositionally biased region" description="Polar residues" evidence="12">
    <location>
        <begin position="580"/>
        <end position="591"/>
    </location>
</feature>
<dbReference type="SUPFAM" id="SSF47807">
    <property type="entry name" value="5' to 3' exonuclease, C-terminal subdomain"/>
    <property type="match status" value="1"/>
</dbReference>
<dbReference type="CDD" id="cd09904">
    <property type="entry name" value="H3TH_XPG"/>
    <property type="match status" value="1"/>
</dbReference>
<keyword evidence="10" id="KW-0234">DNA repair</keyword>
<evidence type="ECO:0000256" key="8">
    <source>
        <dbReference type="ARBA" id="ARBA00022801"/>
    </source>
</evidence>
<feature type="domain" description="XPG-I" evidence="13">
    <location>
        <begin position="884"/>
        <end position="953"/>
    </location>
</feature>
<feature type="region of interest" description="Disordered" evidence="12">
    <location>
        <begin position="346"/>
        <end position="391"/>
    </location>
</feature>
<accession>A0ABR3BU50</accession>
<feature type="compositionally biased region" description="Acidic residues" evidence="12">
    <location>
        <begin position="745"/>
        <end position="758"/>
    </location>
</feature>
<keyword evidence="4" id="KW-0540">Nuclease</keyword>
<feature type="compositionally biased region" description="Pro residues" evidence="12">
    <location>
        <begin position="722"/>
        <end position="732"/>
    </location>
</feature>
<organism evidence="15 16">
    <name type="scientific">Cryptococcus tetragattii IND107</name>
    <dbReference type="NCBI Taxonomy" id="1296105"/>
    <lineage>
        <taxon>Eukaryota</taxon>
        <taxon>Fungi</taxon>
        <taxon>Dikarya</taxon>
        <taxon>Basidiomycota</taxon>
        <taxon>Agaricomycotina</taxon>
        <taxon>Tremellomycetes</taxon>
        <taxon>Tremellales</taxon>
        <taxon>Cryptococcaceae</taxon>
        <taxon>Cryptococcus</taxon>
        <taxon>Cryptococcus gattii species complex</taxon>
    </lineage>
</organism>
<dbReference type="Proteomes" id="UP000054399">
    <property type="component" value="Unassembled WGS sequence"/>
</dbReference>
<evidence type="ECO:0000259" key="14">
    <source>
        <dbReference type="SMART" id="SM00485"/>
    </source>
</evidence>
<evidence type="ECO:0008006" key="17">
    <source>
        <dbReference type="Google" id="ProtNLM"/>
    </source>
</evidence>
<comment type="cofactor">
    <cofactor evidence="1">
        <name>Mg(2+)</name>
        <dbReference type="ChEBI" id="CHEBI:18420"/>
    </cofactor>
</comment>
<feature type="compositionally biased region" description="Polar residues" evidence="12">
    <location>
        <begin position="628"/>
        <end position="652"/>
    </location>
</feature>
<proteinExistence type="inferred from homology"/>
<dbReference type="GeneID" id="91989504"/>
<evidence type="ECO:0000256" key="9">
    <source>
        <dbReference type="ARBA" id="ARBA00022842"/>
    </source>
</evidence>
<dbReference type="Gene3D" id="1.10.150.20">
    <property type="entry name" value="5' to 3' exonuclease, C-terminal subdomain"/>
    <property type="match status" value="1"/>
</dbReference>
<feature type="region of interest" description="Disordered" evidence="12">
    <location>
        <begin position="421"/>
        <end position="454"/>
    </location>
</feature>
<dbReference type="PROSITE" id="PS00841">
    <property type="entry name" value="XPG_1"/>
    <property type="match status" value="1"/>
</dbReference>
<feature type="compositionally biased region" description="Low complexity" evidence="12">
    <location>
        <begin position="1208"/>
        <end position="1229"/>
    </location>
</feature>
<dbReference type="SMART" id="SM00279">
    <property type="entry name" value="HhH2"/>
    <property type="match status" value="1"/>
</dbReference>
<dbReference type="RefSeq" id="XP_066614657.1">
    <property type="nucleotide sequence ID" value="XM_066757188.1"/>
</dbReference>
<feature type="compositionally biased region" description="Low complexity" evidence="12">
    <location>
        <begin position="169"/>
        <end position="178"/>
    </location>
</feature>
<feature type="compositionally biased region" description="Polar residues" evidence="12">
    <location>
        <begin position="556"/>
        <end position="565"/>
    </location>
</feature>
<feature type="region of interest" description="Disordered" evidence="12">
    <location>
        <begin position="1166"/>
        <end position="1246"/>
    </location>
</feature>
<keyword evidence="6" id="KW-0255">Endonuclease</keyword>
<feature type="compositionally biased region" description="Acidic residues" evidence="12">
    <location>
        <begin position="512"/>
        <end position="526"/>
    </location>
</feature>
<gene>
    <name evidence="15" type="ORF">I308_102648</name>
</gene>
<evidence type="ECO:0000256" key="11">
    <source>
        <dbReference type="ARBA" id="ARBA00023242"/>
    </source>
</evidence>
<dbReference type="CDD" id="cd09868">
    <property type="entry name" value="PIN_XPG_RAD2"/>
    <property type="match status" value="2"/>
</dbReference>
<dbReference type="InterPro" id="IPR029060">
    <property type="entry name" value="PIN-like_dom_sf"/>
</dbReference>
<evidence type="ECO:0000256" key="4">
    <source>
        <dbReference type="ARBA" id="ARBA00022722"/>
    </source>
</evidence>
<evidence type="ECO:0000259" key="13">
    <source>
        <dbReference type="SMART" id="SM00484"/>
    </source>
</evidence>
<feature type="compositionally biased region" description="Basic residues" evidence="12">
    <location>
        <begin position="1195"/>
        <end position="1207"/>
    </location>
</feature>
<evidence type="ECO:0000313" key="15">
    <source>
        <dbReference type="EMBL" id="KAL0250470.1"/>
    </source>
</evidence>
<dbReference type="Gene3D" id="3.40.50.1010">
    <property type="entry name" value="5'-nuclease"/>
    <property type="match status" value="2"/>
</dbReference>
<evidence type="ECO:0000256" key="3">
    <source>
        <dbReference type="ARBA" id="ARBA00005283"/>
    </source>
</evidence>
<dbReference type="PROSITE" id="PS00842">
    <property type="entry name" value="XPG_2"/>
    <property type="match status" value="1"/>
</dbReference>
<keyword evidence="9" id="KW-0460">Magnesium</keyword>
<dbReference type="InterPro" id="IPR008918">
    <property type="entry name" value="HhH2"/>
</dbReference>
<feature type="compositionally biased region" description="Basic residues" evidence="12">
    <location>
        <begin position="1233"/>
        <end position="1246"/>
    </location>
</feature>
<keyword evidence="8" id="KW-0378">Hydrolase</keyword>
<feature type="domain" description="XPG N-terminal" evidence="14">
    <location>
        <begin position="1"/>
        <end position="98"/>
    </location>
</feature>
<comment type="caution">
    <text evidence="15">The sequence shown here is derived from an EMBL/GenBank/DDBJ whole genome shotgun (WGS) entry which is preliminary data.</text>
</comment>
<dbReference type="InterPro" id="IPR006084">
    <property type="entry name" value="XPG/Rad2"/>
</dbReference>
<dbReference type="InterPro" id="IPR006086">
    <property type="entry name" value="XPG-I_dom"/>
</dbReference>
<dbReference type="Pfam" id="PF00752">
    <property type="entry name" value="XPG_N"/>
    <property type="match status" value="1"/>
</dbReference>
<dbReference type="SMART" id="SM00484">
    <property type="entry name" value="XPGI"/>
    <property type="match status" value="1"/>
</dbReference>
<comment type="subcellular location">
    <subcellularLocation>
        <location evidence="2">Nucleus</location>
    </subcellularLocation>
</comment>
<evidence type="ECO:0000256" key="5">
    <source>
        <dbReference type="ARBA" id="ARBA00022723"/>
    </source>
</evidence>
<comment type="similarity">
    <text evidence="3">Belongs to the XPG/RAD2 endonuclease family. XPG subfamily.</text>
</comment>
<dbReference type="EMBL" id="ATAM02000004">
    <property type="protein sequence ID" value="KAL0250470.1"/>
    <property type="molecule type" value="Genomic_DNA"/>
</dbReference>
<evidence type="ECO:0000256" key="6">
    <source>
        <dbReference type="ARBA" id="ARBA00022759"/>
    </source>
</evidence>
<dbReference type="PRINTS" id="PR00066">
    <property type="entry name" value="XRODRMPGMNTG"/>
</dbReference>
<feature type="region of interest" description="Disordered" evidence="12">
    <location>
        <begin position="165"/>
        <end position="221"/>
    </location>
</feature>
<evidence type="ECO:0000256" key="12">
    <source>
        <dbReference type="SAM" id="MobiDB-lite"/>
    </source>
</evidence>
<dbReference type="InterPro" id="IPR006085">
    <property type="entry name" value="XPG_DNA_repair_N"/>
</dbReference>
<reference evidence="15" key="1">
    <citation type="submission" date="2015-01" db="EMBL/GenBank/DDBJ databases">
        <authorList>
            <consortium name="The Broad Institute Genomics Platform"/>
            <person name="Cuomo C."/>
            <person name="Litvintseva A."/>
            <person name="Chen Y."/>
            <person name="Heitman J."/>
            <person name="Sun S."/>
            <person name="Springer D."/>
            <person name="Dromer F."/>
            <person name="Young S."/>
            <person name="Zeng Q."/>
            <person name="Gargeya S."/>
            <person name="Abouelleil A."/>
            <person name="Alvarado L."/>
            <person name="Chapman S.B."/>
            <person name="Gainer-Dewar J."/>
            <person name="Goldberg J."/>
            <person name="Griggs A."/>
            <person name="Gujja S."/>
            <person name="Hansen M."/>
            <person name="Howarth C."/>
            <person name="Imamovic A."/>
            <person name="Larimer J."/>
            <person name="Murphy C."/>
            <person name="Naylor J."/>
            <person name="Pearson M."/>
            <person name="Priest M."/>
            <person name="Roberts A."/>
            <person name="Saif S."/>
            <person name="Shea T."/>
            <person name="Sykes S."/>
            <person name="Wortman J."/>
            <person name="Nusbaum C."/>
            <person name="Birren B."/>
        </authorList>
    </citation>
    <scope>NUCLEOTIDE SEQUENCE</scope>
    <source>
        <strain evidence="15">IND107</strain>
    </source>
</reference>
<feature type="region of interest" description="Disordered" evidence="12">
    <location>
        <begin position="671"/>
        <end position="825"/>
    </location>
</feature>
<keyword evidence="5" id="KW-0479">Metal-binding</keyword>
<feature type="compositionally biased region" description="Basic and acidic residues" evidence="12">
    <location>
        <begin position="353"/>
        <end position="376"/>
    </location>
</feature>
<dbReference type="PANTHER" id="PTHR16171:SF7">
    <property type="entry name" value="DNA REPAIR PROTEIN RAD2"/>
    <property type="match status" value="1"/>
</dbReference>
<feature type="compositionally biased region" description="Acidic residues" evidence="12">
    <location>
        <begin position="439"/>
        <end position="449"/>
    </location>
</feature>
<dbReference type="InterPro" id="IPR019974">
    <property type="entry name" value="XPG_CS"/>
</dbReference>
<feature type="compositionally biased region" description="Acidic residues" evidence="12">
    <location>
        <begin position="1178"/>
        <end position="1190"/>
    </location>
</feature>
<dbReference type="Pfam" id="PF00867">
    <property type="entry name" value="XPG_I"/>
    <property type="match status" value="1"/>
</dbReference>
<dbReference type="SMART" id="SM00485">
    <property type="entry name" value="XPGN"/>
    <property type="match status" value="1"/>
</dbReference>
<dbReference type="PRINTS" id="PR00853">
    <property type="entry name" value="XPGRADSUPER"/>
</dbReference>
<sequence length="1246" mass="137602">MGVKGLWSLLNPVARPVQIESMEGKRLAIDSSIWLYQFQATMRDKDGRVLVNAHVLGFLRRINKLLFHGIKPVFVFDGGAPALKRSTIAERKRKKTGAAANHAKVAEKLFAAQMRREAVKAAQVAHEQKEAKAAAEAAAEYARRYPDEAGEQIAEGAVYLEDLEGRAGPSRPRSPQPRQSEDVDPNAVPTDPEKRRKYFKKHDPYRLPAAEMPTVSTSERPDARLATEEELKQFIDEVHPEDIDIESPEFRALPTEVQYEIIGDLRIRSRQQSHRRLADMLRAAPTPLDFSKAQIKHLSQRNALTQQLLTVTDMVGKAHLTIPVRIAAERNREYVLVKKDETEGGGWALGIREGSKEKPIEIEPAEPKTESDHDSDVEPVSPSPQAAMDQDLREYRRKQVLEAIAARYAPKRPARAPLDVAVKPFGPSRTASSKPLFDVDGEGEEEEEKEIVPTANDEALALALQQEELGEDETEADGDLAKALALSRREAERRSRSESEGFRVGDVGKDELTEEEEEDGNMEEVELVPSGTVTPAQIEAEEEDSEDEDEFEEVDTASTTLSSARVSRGVSIAQGMETPGTATNHSDSTSMIHPIIVDDDDDEGDQVLSTFTEKRDSVYQSDVPEKAAQSSGQHAAQPAISSRSQFSPSSTVVPVRPKLLQRLNSAVNVPSPLRHVAQPKSSPISVVDVDDDDAPVPVGAPATSLTLEAVDPAEIRGAPSPDMIPPRPPLPPSSANSPAMYAKMDEEEEEDGSEADVNDETRCTYSWSRSPTPPPRPLRMTETEIESQNASPFPSHSHSHSHSPALNVPRDEDEDDGNLAPADVAAESDDYARFVASIKHRDLNEVRGEIDDEIRVLNSENRVAMRDSDEITSSMIAQIQTLLRHFGIPYITAPMEAEAQCAKLAQLGLVDGIITDDSDVFLFGGVQCFKNIFNDAKYAECFLLADVERELMLTRERLISLAYFLGSDYTLGLPGIGPVMGLEILANFPGERGLYDFKEWWGRVQRGDDTEEESGTRWRKSFKKRFLKSIYLTADWPDPLVREAYLYPTVDESEEPFHWGFPRLSALRTFLHEELSWSISKVDDELTPIVQRISLRGKHGALNKQGTLDPFFDLSAGAGQYYAPRRREVGSTNVSKRLMGVIKQFKEAESRISRGEDVDAILAEEENKAKGKRKADDGDGDGDGEGEDEKEGGGKKKKKKTSARGRRASSVGDSVESSEGTSRSTSTSGRGRGGSRGRGRARGKSK</sequence>
<feature type="region of interest" description="Disordered" evidence="12">
    <location>
        <begin position="485"/>
        <end position="653"/>
    </location>
</feature>